<keyword evidence="3" id="KW-0326">Glycosidase</keyword>
<dbReference type="Gene3D" id="2.60.40.1180">
    <property type="entry name" value="Golgi alpha-mannosidase II"/>
    <property type="match status" value="1"/>
</dbReference>
<keyword evidence="2 5" id="KW-0378">Hydrolase</keyword>
<dbReference type="FunFam" id="3.20.20.80:FF:000064">
    <property type="entry name" value="Oligo-1,6-glucosidase"/>
    <property type="match status" value="2"/>
</dbReference>
<dbReference type="SMART" id="SM00642">
    <property type="entry name" value="Aamy"/>
    <property type="match status" value="1"/>
</dbReference>
<dbReference type="AlphaFoldDB" id="C1K2X6"/>
<dbReference type="Pfam" id="PF00128">
    <property type="entry name" value="Alpha-amylase"/>
    <property type="match status" value="1"/>
</dbReference>
<sequence length="568" mass="65088">MTEKLSFESTTISRRWWKEAVVYQVYPRSFQDSNGDGIGDLPGITARLDYILGLGVSVIWLSPHFDSPNADNGYDIRDYRKVMREFGTMADFDHLLAETKKRGMRLIIDLVVNHTSDEHVWFAESRASKNSPYRDYYIWHPGRDGREPNDWRSFFSGSAWTFDQPTGEYYMHLFADKQPDINWDNPAVRADVYDIMRFWLDKGVDGFRMDVIPFISKQDGLPDYPDHHRGAPQFFHGSGPRLHDYLQEMNREVLSHYDVMTVGEAFGVTADATPLLVDERRGELNMIFNFDAVRIGRGETWHTKPWALPELKAIYARLDAATDQHCWGTVFLSNHDNPRLVSRFGDDHPDWRVASAKVLATLLLTLKGTPFIYQGDELGMTNYPFGSVEEYDDIEVRNAWQAEVMTGKADAAEFLGEMLKISRDHSRTPMQWDASLDGGFTRGEKPWLSVNPNYRAINADAALADPDSIYHYYAALIRFRRETPALIYGDYDDLAPDHPHLFVYTRTLGSERYLVALNFSRDAQALVLPTDLSAASPVIGRAPQVDRMQHDAARIELMGWEARVYHCA</sequence>
<dbReference type="EMBL" id="FJ792641">
    <property type="protein sequence ID" value="ACO05017.2"/>
    <property type="molecule type" value="Genomic_DNA"/>
</dbReference>
<dbReference type="InterPro" id="IPR013780">
    <property type="entry name" value="Glyco_hydro_b"/>
</dbReference>
<accession>C1K2X6</accession>
<evidence type="ECO:0000256" key="3">
    <source>
        <dbReference type="ARBA" id="ARBA00023295"/>
    </source>
</evidence>
<evidence type="ECO:0000256" key="1">
    <source>
        <dbReference type="ARBA" id="ARBA00008061"/>
    </source>
</evidence>
<dbReference type="Gene3D" id="3.20.20.80">
    <property type="entry name" value="Glycosidases"/>
    <property type="match status" value="1"/>
</dbReference>
<reference evidence="5" key="1">
    <citation type="journal article" date="2009" name="Appl. Environ. Microbiol.">
        <title>Gene cloning, protein characterization, and alteration of product selectivity for the trehalulose hydrolase and trehalulose synthase from "Pseudomonas mesoacidophila" MX-45.</title>
        <authorList>
            <person name="Watzlawick H."/>
            <person name="Mattes R."/>
        </authorList>
    </citation>
    <scope>NUCLEOTIDE SEQUENCE</scope>
    <source>
        <strain evidence="5">MX-45</strain>
    </source>
</reference>
<feature type="domain" description="Glycosyl hydrolase family 13 catalytic" evidence="4">
    <location>
        <begin position="24"/>
        <end position="427"/>
    </location>
</feature>
<dbReference type="SMR" id="C1K2X6"/>
<dbReference type="InterPro" id="IPR017853">
    <property type="entry name" value="GH"/>
</dbReference>
<proteinExistence type="inferred from homology"/>
<evidence type="ECO:0000256" key="2">
    <source>
        <dbReference type="ARBA" id="ARBA00022801"/>
    </source>
</evidence>
<dbReference type="InterPro" id="IPR045857">
    <property type="entry name" value="O16G_dom_2"/>
</dbReference>
<gene>
    <name evidence="5" type="primary">mutA</name>
</gene>
<dbReference type="InterPro" id="IPR006047">
    <property type="entry name" value="GH13_cat_dom"/>
</dbReference>
<dbReference type="Gene3D" id="3.90.400.10">
    <property type="entry name" value="Oligo-1,6-glucosidase, Domain 2"/>
    <property type="match status" value="1"/>
</dbReference>
<evidence type="ECO:0000259" key="4">
    <source>
        <dbReference type="SMART" id="SM00642"/>
    </source>
</evidence>
<dbReference type="GO" id="GO:0004556">
    <property type="term" value="F:alpha-amylase activity"/>
    <property type="evidence" value="ECO:0007669"/>
    <property type="project" value="TreeGrafter"/>
</dbReference>
<evidence type="ECO:0000313" key="5">
    <source>
        <dbReference type="EMBL" id="ACO05017.2"/>
    </source>
</evidence>
<dbReference type="FunFam" id="3.90.400.10:FF:000002">
    <property type="entry name" value="Sucrose isomerase"/>
    <property type="match status" value="1"/>
</dbReference>
<dbReference type="SUPFAM" id="SSF51011">
    <property type="entry name" value="Glycosyl hydrolase domain"/>
    <property type="match status" value="1"/>
</dbReference>
<reference evidence="5" key="2">
    <citation type="submission" date="2014-06" db="EMBL/GenBank/DDBJ databases">
        <authorList>
            <person name="Watzlawick H."/>
            <person name="Mattes R."/>
        </authorList>
    </citation>
    <scope>NUCLEOTIDE SEQUENCE</scope>
    <source>
        <strain evidence="5">MX-45</strain>
    </source>
</reference>
<dbReference type="SUPFAM" id="SSF51445">
    <property type="entry name" value="(Trans)glycosidases"/>
    <property type="match status" value="1"/>
</dbReference>
<dbReference type="CDD" id="cd11333">
    <property type="entry name" value="AmyAc_SI_OligoGlu_DGase"/>
    <property type="match status" value="1"/>
</dbReference>
<dbReference type="PANTHER" id="PTHR10357:SF184">
    <property type="entry name" value="OLIGO-1,6-GLUCOSIDASE 1"/>
    <property type="match status" value="1"/>
</dbReference>
<organism evidence="5">
    <name type="scientific">Burkholderia ubonensis subsp. mesacidophila</name>
    <dbReference type="NCBI Taxonomy" id="265293"/>
    <lineage>
        <taxon>Bacteria</taxon>
        <taxon>Pseudomonadati</taxon>
        <taxon>Pseudomonadota</taxon>
        <taxon>Betaproteobacteria</taxon>
        <taxon>Burkholderiales</taxon>
        <taxon>Burkholderiaceae</taxon>
        <taxon>Burkholderia</taxon>
        <taxon>Burkholderia cepacia complex</taxon>
    </lineage>
</organism>
<comment type="similarity">
    <text evidence="1">Belongs to the glycosyl hydrolase 13 family.</text>
</comment>
<dbReference type="CAZy" id="GH13">
    <property type="family name" value="Glycoside Hydrolase Family 13"/>
</dbReference>
<dbReference type="GO" id="GO:0009313">
    <property type="term" value="P:oligosaccharide catabolic process"/>
    <property type="evidence" value="ECO:0007669"/>
    <property type="project" value="TreeGrafter"/>
</dbReference>
<name>C1K2X6_9BURK</name>
<dbReference type="PANTHER" id="PTHR10357">
    <property type="entry name" value="ALPHA-AMYLASE FAMILY MEMBER"/>
    <property type="match status" value="1"/>
</dbReference>
<dbReference type="NCBIfam" id="NF008183">
    <property type="entry name" value="PRK10933.1"/>
    <property type="match status" value="1"/>
</dbReference>
<protein>
    <submittedName>
        <fullName evidence="5">Trehalulose hydrolase</fullName>
    </submittedName>
</protein>